<dbReference type="PANTHER" id="PTHR30472">
    <property type="entry name" value="FERRIC ENTEROBACTIN TRANSPORT SYSTEM PERMEASE PROTEIN"/>
    <property type="match status" value="1"/>
</dbReference>
<evidence type="ECO:0000313" key="10">
    <source>
        <dbReference type="Proteomes" id="UP000660110"/>
    </source>
</evidence>
<dbReference type="GO" id="GO:0033214">
    <property type="term" value="P:siderophore-iron import into cell"/>
    <property type="evidence" value="ECO:0007669"/>
    <property type="project" value="TreeGrafter"/>
</dbReference>
<feature type="transmembrane region" description="Helical" evidence="8">
    <location>
        <begin position="252"/>
        <end position="279"/>
    </location>
</feature>
<keyword evidence="10" id="KW-1185">Reference proteome</keyword>
<feature type="transmembrane region" description="Helical" evidence="8">
    <location>
        <begin position="212"/>
        <end position="232"/>
    </location>
</feature>
<dbReference type="AlphaFoldDB" id="A0A917B877"/>
<evidence type="ECO:0000256" key="5">
    <source>
        <dbReference type="ARBA" id="ARBA00022692"/>
    </source>
</evidence>
<feature type="transmembrane region" description="Helical" evidence="8">
    <location>
        <begin position="322"/>
        <end position="341"/>
    </location>
</feature>
<comment type="subcellular location">
    <subcellularLocation>
        <location evidence="1">Cell membrane</location>
        <topology evidence="1">Multi-pass membrane protein</topology>
    </subcellularLocation>
</comment>
<dbReference type="GO" id="GO:0022857">
    <property type="term" value="F:transmembrane transporter activity"/>
    <property type="evidence" value="ECO:0007669"/>
    <property type="project" value="InterPro"/>
</dbReference>
<feature type="transmembrane region" description="Helical" evidence="8">
    <location>
        <begin position="131"/>
        <end position="151"/>
    </location>
</feature>
<comment type="caution">
    <text evidence="9">The sequence shown here is derived from an EMBL/GenBank/DDBJ whole genome shotgun (WGS) entry which is preliminary data.</text>
</comment>
<keyword evidence="7 8" id="KW-0472">Membrane</keyword>
<evidence type="ECO:0000256" key="6">
    <source>
        <dbReference type="ARBA" id="ARBA00022989"/>
    </source>
</evidence>
<organism evidence="9 10">
    <name type="scientific">Halobacillus andaensis</name>
    <dbReference type="NCBI Taxonomy" id="1176239"/>
    <lineage>
        <taxon>Bacteria</taxon>
        <taxon>Bacillati</taxon>
        <taxon>Bacillota</taxon>
        <taxon>Bacilli</taxon>
        <taxon>Bacillales</taxon>
        <taxon>Bacillaceae</taxon>
        <taxon>Halobacillus</taxon>
    </lineage>
</organism>
<accession>A0A917B877</accession>
<dbReference type="Proteomes" id="UP000660110">
    <property type="component" value="Unassembled WGS sequence"/>
</dbReference>
<dbReference type="Pfam" id="PF01032">
    <property type="entry name" value="FecCD"/>
    <property type="match status" value="1"/>
</dbReference>
<dbReference type="PANTHER" id="PTHR30472:SF24">
    <property type="entry name" value="FERRIC ENTEROBACTIN TRANSPORT SYSTEM PERMEASE PROTEIN FEPG"/>
    <property type="match status" value="1"/>
</dbReference>
<protein>
    <submittedName>
        <fullName evidence="9">Iron ABC transporter permease</fullName>
    </submittedName>
</protein>
<reference evidence="9" key="2">
    <citation type="submission" date="2020-09" db="EMBL/GenBank/DDBJ databases">
        <authorList>
            <person name="Sun Q."/>
            <person name="Zhou Y."/>
        </authorList>
    </citation>
    <scope>NUCLEOTIDE SEQUENCE</scope>
    <source>
        <strain evidence="9">CGMCC 1.12153</strain>
    </source>
</reference>
<evidence type="ECO:0000256" key="1">
    <source>
        <dbReference type="ARBA" id="ARBA00004651"/>
    </source>
</evidence>
<evidence type="ECO:0000256" key="8">
    <source>
        <dbReference type="SAM" id="Phobius"/>
    </source>
</evidence>
<feature type="transmembrane region" description="Helical" evidence="8">
    <location>
        <begin position="291"/>
        <end position="316"/>
    </location>
</feature>
<reference evidence="9" key="1">
    <citation type="journal article" date="2014" name="Int. J. Syst. Evol. Microbiol.">
        <title>Complete genome sequence of Corynebacterium casei LMG S-19264T (=DSM 44701T), isolated from a smear-ripened cheese.</title>
        <authorList>
            <consortium name="US DOE Joint Genome Institute (JGI-PGF)"/>
            <person name="Walter F."/>
            <person name="Albersmeier A."/>
            <person name="Kalinowski J."/>
            <person name="Ruckert C."/>
        </authorList>
    </citation>
    <scope>NUCLEOTIDE SEQUENCE</scope>
    <source>
        <strain evidence="9">CGMCC 1.12153</strain>
    </source>
</reference>
<comment type="similarity">
    <text evidence="2">Belongs to the binding-protein-dependent transport system permease family. FecCD subfamily.</text>
</comment>
<feature type="transmembrane region" description="Helical" evidence="8">
    <location>
        <begin position="107"/>
        <end position="125"/>
    </location>
</feature>
<dbReference type="RefSeq" id="WP_188378387.1">
    <property type="nucleotide sequence ID" value="NZ_BMEL01000004.1"/>
</dbReference>
<keyword evidence="3" id="KW-0813">Transport</keyword>
<dbReference type="CDD" id="cd06550">
    <property type="entry name" value="TM_ABC_iron-siderophores_like"/>
    <property type="match status" value="1"/>
</dbReference>
<feature type="transmembrane region" description="Helical" evidence="8">
    <location>
        <begin position="163"/>
        <end position="182"/>
    </location>
</feature>
<dbReference type="SUPFAM" id="SSF81345">
    <property type="entry name" value="ABC transporter involved in vitamin B12 uptake, BtuC"/>
    <property type="match status" value="1"/>
</dbReference>
<proteinExistence type="inferred from homology"/>
<keyword evidence="5 8" id="KW-0812">Transmembrane</keyword>
<evidence type="ECO:0000256" key="2">
    <source>
        <dbReference type="ARBA" id="ARBA00007935"/>
    </source>
</evidence>
<dbReference type="EMBL" id="BMEL01000004">
    <property type="protein sequence ID" value="GGF29324.1"/>
    <property type="molecule type" value="Genomic_DNA"/>
</dbReference>
<evidence type="ECO:0000256" key="7">
    <source>
        <dbReference type="ARBA" id="ARBA00023136"/>
    </source>
</evidence>
<feature type="transmembrane region" description="Helical" evidence="8">
    <location>
        <begin position="188"/>
        <end position="205"/>
    </location>
</feature>
<feature type="transmembrane region" description="Helical" evidence="8">
    <location>
        <begin position="77"/>
        <end position="98"/>
    </location>
</feature>
<gene>
    <name evidence="9" type="primary">fecD</name>
    <name evidence="9" type="ORF">GCM10010954_30570</name>
</gene>
<evidence type="ECO:0000256" key="4">
    <source>
        <dbReference type="ARBA" id="ARBA00022475"/>
    </source>
</evidence>
<dbReference type="InterPro" id="IPR000522">
    <property type="entry name" value="ABC_transptr_permease_BtuC"/>
</dbReference>
<keyword evidence="6 8" id="KW-1133">Transmembrane helix</keyword>
<sequence length="347" mass="36556">MARQMNIRSKKNTISFQIDVKPLMVTLLLLLLTVAALFAGPGFGDPFFSPVEISQSLFGRGSGGNEFIINTLRFPRAAVSLLAGLCLGIAGAILQGIVRNPLASPDIIGITGGAAVAAVSYITFFQDSFGIQWLPFAAIGGALAASLLIYFISWNEGVTPIRLVLIGIGVSAAMNACTMLILTLSPDYSASQAYIWLTGSVYGASWEGLRLLLPWTVLIVPLIVLYSSVLNVQELGDDTSAGLGLSVQKHRVVLLLSSVVLAGAAVSVVGTIGFVGLVAPHIARLLVGRSFPYLLPSAAFIGALIVFLADVVARTAFYPSDIPAGIFTAGVGAPFFIYLLVKNRHNF</sequence>
<evidence type="ECO:0000256" key="3">
    <source>
        <dbReference type="ARBA" id="ARBA00022448"/>
    </source>
</evidence>
<dbReference type="InterPro" id="IPR037294">
    <property type="entry name" value="ABC_BtuC-like"/>
</dbReference>
<evidence type="ECO:0000313" key="9">
    <source>
        <dbReference type="EMBL" id="GGF29324.1"/>
    </source>
</evidence>
<dbReference type="GO" id="GO:0005886">
    <property type="term" value="C:plasma membrane"/>
    <property type="evidence" value="ECO:0007669"/>
    <property type="project" value="UniProtKB-SubCell"/>
</dbReference>
<dbReference type="Gene3D" id="1.10.3470.10">
    <property type="entry name" value="ABC transporter involved in vitamin B12 uptake, BtuC"/>
    <property type="match status" value="1"/>
</dbReference>
<keyword evidence="4" id="KW-1003">Cell membrane</keyword>
<name>A0A917B877_HALAA</name>
<dbReference type="FunFam" id="1.10.3470.10:FF:000001">
    <property type="entry name" value="Vitamin B12 ABC transporter permease BtuC"/>
    <property type="match status" value="1"/>
</dbReference>